<dbReference type="AlphaFoldDB" id="A0A818UHW1"/>
<dbReference type="InterPro" id="IPR012337">
    <property type="entry name" value="RNaseH-like_sf"/>
</dbReference>
<organism evidence="2 3">
    <name type="scientific">Rotaria sordida</name>
    <dbReference type="NCBI Taxonomy" id="392033"/>
    <lineage>
        <taxon>Eukaryota</taxon>
        <taxon>Metazoa</taxon>
        <taxon>Spiralia</taxon>
        <taxon>Gnathifera</taxon>
        <taxon>Rotifera</taxon>
        <taxon>Eurotatoria</taxon>
        <taxon>Bdelloidea</taxon>
        <taxon>Philodinida</taxon>
        <taxon>Philodinidae</taxon>
        <taxon>Rotaria</taxon>
    </lineage>
</organism>
<accession>A0A818UHW1</accession>
<proteinExistence type="predicted"/>
<dbReference type="InterPro" id="IPR052717">
    <property type="entry name" value="Vacuolar_transposase_reg"/>
</dbReference>
<dbReference type="GO" id="GO:0006357">
    <property type="term" value="P:regulation of transcription by RNA polymerase II"/>
    <property type="evidence" value="ECO:0007669"/>
    <property type="project" value="TreeGrafter"/>
</dbReference>
<reference evidence="2" key="1">
    <citation type="submission" date="2021-02" db="EMBL/GenBank/DDBJ databases">
        <authorList>
            <person name="Nowell W R."/>
        </authorList>
    </citation>
    <scope>NUCLEOTIDE SEQUENCE</scope>
</reference>
<gene>
    <name evidence="2" type="ORF">JBS370_LOCUS9008</name>
</gene>
<dbReference type="PANTHER" id="PTHR46169">
    <property type="entry name" value="DNA REPLICATION-RELATED ELEMENT FACTOR, ISOFORM A"/>
    <property type="match status" value="1"/>
</dbReference>
<evidence type="ECO:0000313" key="3">
    <source>
        <dbReference type="Proteomes" id="UP000663836"/>
    </source>
</evidence>
<name>A0A818UHW1_9BILA</name>
<feature type="region of interest" description="Disordered" evidence="1">
    <location>
        <begin position="181"/>
        <end position="211"/>
    </location>
</feature>
<feature type="compositionally biased region" description="Acidic residues" evidence="1">
    <location>
        <begin position="188"/>
        <end position="209"/>
    </location>
</feature>
<comment type="caution">
    <text evidence="2">The sequence shown here is derived from an EMBL/GenBank/DDBJ whole genome shotgun (WGS) entry which is preliminary data.</text>
</comment>
<dbReference type="PANTHER" id="PTHR46169:SF29">
    <property type="entry name" value="DNA REPLICATION-RELATED ELEMENT FACTOR, ISOFORM A"/>
    <property type="match status" value="1"/>
</dbReference>
<dbReference type="Proteomes" id="UP000663836">
    <property type="component" value="Unassembled WGS sequence"/>
</dbReference>
<dbReference type="GO" id="GO:0005634">
    <property type="term" value="C:nucleus"/>
    <property type="evidence" value="ECO:0007669"/>
    <property type="project" value="TreeGrafter"/>
</dbReference>
<sequence>MNKHIRICSGFNSSQTHFITSTETNYLQLINTSTSSPLISSSSSSSNNKTEWICSNARPLSIVEDTGFNGREPIKPVLLKAVCERSLALSSDIWSDAFRRQSYLGRTSHGIDDNWTLYSFEIFFIPFNTPNKNASNMLKVLKEGLSFYNLIPYMRDIVWVTDRGSSLRKILEEYEKKKMKNQQLNDQIQEDEEEKMSDSEESDEDDDNNAFDAQQRPLTDQRRQHHQQKMINNISNSVTVKVNHLIILESKILFEAKRVVDLIVAAKKLVKYVELININQVLEDKSSPRLLQCTIIRWLSLSNCLEALLKSFQPLCEIFDERQLNKERVEKINVVLLEKIIEFLKPWKQVSTRLQTTNIPSIYVVIPGVESLKTSLQLTSNDTKLSNEKGNNY</sequence>
<dbReference type="SUPFAM" id="SSF53098">
    <property type="entry name" value="Ribonuclease H-like"/>
    <property type="match status" value="1"/>
</dbReference>
<dbReference type="EMBL" id="CAJOBD010000592">
    <property type="protein sequence ID" value="CAF3693366.1"/>
    <property type="molecule type" value="Genomic_DNA"/>
</dbReference>
<evidence type="ECO:0000313" key="2">
    <source>
        <dbReference type="EMBL" id="CAF3693366.1"/>
    </source>
</evidence>
<evidence type="ECO:0000256" key="1">
    <source>
        <dbReference type="SAM" id="MobiDB-lite"/>
    </source>
</evidence>
<protein>
    <submittedName>
        <fullName evidence="2">Uncharacterized protein</fullName>
    </submittedName>
</protein>